<evidence type="ECO:0000256" key="1">
    <source>
        <dbReference type="SAM" id="Phobius"/>
    </source>
</evidence>
<feature type="transmembrane region" description="Helical" evidence="1">
    <location>
        <begin position="78"/>
        <end position="98"/>
    </location>
</feature>
<feature type="transmembrane region" description="Helical" evidence="1">
    <location>
        <begin position="39"/>
        <end position="58"/>
    </location>
</feature>
<organism evidence="2 3">
    <name type="scientific">Subtercola boreus</name>
    <dbReference type="NCBI Taxonomy" id="120213"/>
    <lineage>
        <taxon>Bacteria</taxon>
        <taxon>Bacillati</taxon>
        <taxon>Actinomycetota</taxon>
        <taxon>Actinomycetes</taxon>
        <taxon>Micrococcales</taxon>
        <taxon>Microbacteriaceae</taxon>
        <taxon>Subtercola</taxon>
    </lineage>
</organism>
<accession>A0A3E0VAU8</accession>
<keyword evidence="1" id="KW-0472">Membrane</keyword>
<sequence length="139" mass="14337">MSTEPGQSRVYRRSTIALSLVTIVVGAVLMTTAPKGGVVQLFVGLAVFILGGAIVGVAGIRARRRGTLGASDESNARVFAIMTVLVPLSFIGIGIILGTFEIGPAQNGNWLGLIASALIILVACAVFAVIRRSSSRPTS</sequence>
<feature type="transmembrane region" description="Helical" evidence="1">
    <location>
        <begin position="15"/>
        <end position="33"/>
    </location>
</feature>
<dbReference type="RefSeq" id="WP_116284856.1">
    <property type="nucleotide sequence ID" value="NZ_NBXA01000065.1"/>
</dbReference>
<name>A0A3E0VAU8_9MICO</name>
<keyword evidence="1" id="KW-1133">Transmembrane helix</keyword>
<feature type="transmembrane region" description="Helical" evidence="1">
    <location>
        <begin position="110"/>
        <end position="130"/>
    </location>
</feature>
<comment type="caution">
    <text evidence="2">The sequence shown here is derived from an EMBL/GenBank/DDBJ whole genome shotgun (WGS) entry which is preliminary data.</text>
</comment>
<dbReference type="EMBL" id="NBXA01000065">
    <property type="protein sequence ID" value="RFA06653.1"/>
    <property type="molecule type" value="Genomic_DNA"/>
</dbReference>
<dbReference type="Proteomes" id="UP000256709">
    <property type="component" value="Unassembled WGS sequence"/>
</dbReference>
<reference evidence="2 3" key="1">
    <citation type="submission" date="2017-04" db="EMBL/GenBank/DDBJ databases">
        <title>Comparative genome analysis of Subtercola boreus.</title>
        <authorList>
            <person name="Cho Y.-J."/>
            <person name="Cho A."/>
            <person name="Kim O.-S."/>
            <person name="Lee J.-I."/>
        </authorList>
    </citation>
    <scope>NUCLEOTIDE SEQUENCE [LARGE SCALE GENOMIC DNA]</scope>
    <source>
        <strain evidence="2 3">P27444</strain>
    </source>
</reference>
<evidence type="ECO:0000313" key="3">
    <source>
        <dbReference type="Proteomes" id="UP000256709"/>
    </source>
</evidence>
<dbReference type="AlphaFoldDB" id="A0A3E0VAU8"/>
<proteinExistence type="predicted"/>
<protein>
    <submittedName>
        <fullName evidence="2">Uncharacterized protein</fullName>
    </submittedName>
</protein>
<evidence type="ECO:0000313" key="2">
    <source>
        <dbReference type="EMBL" id="RFA06653.1"/>
    </source>
</evidence>
<gene>
    <name evidence="2" type="ORF">B7R21_19155</name>
</gene>
<keyword evidence="1" id="KW-0812">Transmembrane</keyword>